<evidence type="ECO:0000256" key="1">
    <source>
        <dbReference type="SAM" id="Phobius"/>
    </source>
</evidence>
<keyword evidence="1" id="KW-0472">Membrane</keyword>
<evidence type="ECO:0000313" key="3">
    <source>
        <dbReference type="EMBL" id="CAB4841649.1"/>
    </source>
</evidence>
<reference evidence="3" key="1">
    <citation type="submission" date="2020-05" db="EMBL/GenBank/DDBJ databases">
        <authorList>
            <person name="Chiriac C."/>
            <person name="Salcher M."/>
            <person name="Ghai R."/>
            <person name="Kavagutti S V."/>
        </authorList>
    </citation>
    <scope>NUCLEOTIDE SEQUENCE</scope>
</reference>
<dbReference type="EMBL" id="CAEZSQ010000025">
    <property type="protein sequence ID" value="CAB4539714.1"/>
    <property type="molecule type" value="Genomic_DNA"/>
</dbReference>
<proteinExistence type="predicted"/>
<accession>A0A6J7BCE8</accession>
<feature type="transmembrane region" description="Helical" evidence="1">
    <location>
        <begin position="6"/>
        <end position="23"/>
    </location>
</feature>
<organism evidence="3">
    <name type="scientific">freshwater metagenome</name>
    <dbReference type="NCBI Taxonomy" id="449393"/>
    <lineage>
        <taxon>unclassified sequences</taxon>
        <taxon>metagenomes</taxon>
        <taxon>ecological metagenomes</taxon>
    </lineage>
</organism>
<evidence type="ECO:0000313" key="2">
    <source>
        <dbReference type="EMBL" id="CAB4539714.1"/>
    </source>
</evidence>
<dbReference type="EMBL" id="CAFAZZ010000034">
    <property type="protein sequence ID" value="CAB4841649.1"/>
    <property type="molecule type" value="Genomic_DNA"/>
</dbReference>
<keyword evidence="1" id="KW-0812">Transmembrane</keyword>
<gene>
    <name evidence="2" type="ORF">UFOPK1458_00212</name>
    <name evidence="3" type="ORF">UFOPK3243_00485</name>
</gene>
<sequence length="264" mass="29634">MASGIIYLAIIGMWVAYFLPRWVHNKNEFSGKSVERYKSALRVVASSTPGANIGTGVIYTDVDRAGRVAQQLMRRRIIVTIIFTSLILTMVGAAMQTFSFIVIAIPVTAGLIYVANVRRQLNGERIQRRRVDQLHRVTEGVSHTNLADVVTPKSHSEIVFNQDHWIPLSERELTGVTLLPKGTAQSRAEWQPNEIPLPTYVNAPKAVTPKRIIDLTEPGKWTEEQQRLEREALAAAAPSRDEIFDQQLADEAVERLREIRAANE</sequence>
<keyword evidence="1" id="KW-1133">Transmembrane helix</keyword>
<feature type="transmembrane region" description="Helical" evidence="1">
    <location>
        <begin position="77"/>
        <end position="94"/>
    </location>
</feature>
<name>A0A6J7BCE8_9ZZZZ</name>
<feature type="transmembrane region" description="Helical" evidence="1">
    <location>
        <begin position="100"/>
        <end position="118"/>
    </location>
</feature>
<dbReference type="AlphaFoldDB" id="A0A6J7BCE8"/>
<protein>
    <submittedName>
        <fullName evidence="3">Unannotated protein</fullName>
    </submittedName>
</protein>